<dbReference type="InParanoid" id="A0A2G4YT14"/>
<evidence type="ECO:0000256" key="1">
    <source>
        <dbReference type="ARBA" id="ARBA00009881"/>
    </source>
</evidence>
<dbReference type="RefSeq" id="WP_099472290.1">
    <property type="nucleotide sequence ID" value="NZ_CP041025.1"/>
</dbReference>
<evidence type="ECO:0000256" key="3">
    <source>
        <dbReference type="ARBA" id="ARBA00022643"/>
    </source>
</evidence>
<gene>
    <name evidence="6" type="ORF">CRD36_08385</name>
</gene>
<proteinExistence type="inferred from homology"/>
<comment type="caution">
    <text evidence="6">The sequence shown here is derived from an EMBL/GenBank/DDBJ whole genome shotgun (WGS) entry which is preliminary data.</text>
</comment>
<reference evidence="6 7" key="1">
    <citation type="submission" date="2017-10" db="EMBL/GenBank/DDBJ databases">
        <title>Frigbacter circumglobatus gen. nov. sp. nov., isolated from sediment cultured in situ.</title>
        <authorList>
            <person name="Zhao Z."/>
        </authorList>
    </citation>
    <scope>NUCLEOTIDE SEQUENCE [LARGE SCALE GENOMIC DNA]</scope>
    <source>
        <strain evidence="6 7">ZYL</strain>
    </source>
</reference>
<name>A0A2G4YT14_9PROT</name>
<organism evidence="6 7">
    <name type="scientific">Paremcibacter congregatus</name>
    <dbReference type="NCBI Taxonomy" id="2043170"/>
    <lineage>
        <taxon>Bacteria</taxon>
        <taxon>Pseudomonadati</taxon>
        <taxon>Pseudomonadota</taxon>
        <taxon>Alphaproteobacteria</taxon>
        <taxon>Emcibacterales</taxon>
        <taxon>Emcibacteraceae</taxon>
        <taxon>Paremcibacter</taxon>
    </lineage>
</organism>
<evidence type="ECO:0000256" key="5">
    <source>
        <dbReference type="ARBA" id="ARBA00023033"/>
    </source>
</evidence>
<evidence type="ECO:0000256" key="4">
    <source>
        <dbReference type="ARBA" id="ARBA00023002"/>
    </source>
</evidence>
<dbReference type="Gene3D" id="3.20.20.70">
    <property type="entry name" value="Aldolase class I"/>
    <property type="match status" value="1"/>
</dbReference>
<evidence type="ECO:0000313" key="7">
    <source>
        <dbReference type="Proteomes" id="UP000229730"/>
    </source>
</evidence>
<accession>A0A2G4YT14</accession>
<keyword evidence="7" id="KW-1185">Reference proteome</keyword>
<dbReference type="PANTHER" id="PTHR42747">
    <property type="entry name" value="NITRONATE MONOOXYGENASE-RELATED"/>
    <property type="match status" value="1"/>
</dbReference>
<dbReference type="Proteomes" id="UP000229730">
    <property type="component" value="Unassembled WGS sequence"/>
</dbReference>
<keyword evidence="3" id="KW-0288">FMN</keyword>
<dbReference type="Pfam" id="PF03060">
    <property type="entry name" value="NMO"/>
    <property type="match status" value="1"/>
</dbReference>
<dbReference type="SUPFAM" id="SSF51412">
    <property type="entry name" value="Inosine monophosphate dehydrogenase (IMPDH)"/>
    <property type="match status" value="1"/>
</dbReference>
<dbReference type="PANTHER" id="PTHR42747:SF4">
    <property type="entry name" value="BLR1330 PROTEIN"/>
    <property type="match status" value="1"/>
</dbReference>
<dbReference type="InterPro" id="IPR013785">
    <property type="entry name" value="Aldolase_TIM"/>
</dbReference>
<dbReference type="InterPro" id="IPR004136">
    <property type="entry name" value="NMO"/>
</dbReference>
<evidence type="ECO:0000256" key="2">
    <source>
        <dbReference type="ARBA" id="ARBA00022630"/>
    </source>
</evidence>
<dbReference type="CDD" id="cd04730">
    <property type="entry name" value="NPD_like"/>
    <property type="match status" value="1"/>
</dbReference>
<keyword evidence="5 6" id="KW-0503">Monooxygenase</keyword>
<dbReference type="AlphaFoldDB" id="A0A2G4YT14"/>
<keyword evidence="4" id="KW-0560">Oxidoreductase</keyword>
<sequence length="317" mass="33685">MPIPDPLKNHLRLPLISAPMFLVSGPDLVIASCKAGVVGSFPTLNARTIDILDQWMSRITTELDQARMENPSAKIGPWAANLIVHSSNRRLKDDMELVLKYKPPIVITALGGPAKIIEAVHNYGGQVYADVNSISYAKKAAATGVDGLVLVCSGAGGHTGQTSNFAFVTAVREFFDGTIILAGGISQGGAIRAAEMAGADFAYMGTSFIAAEESMADAAYKQMLIDSTVDDITCTNAFTGAWANMLQPSIDAAGIDLATFEKTKEINTNDAQGESKAWKNIWSAGHGVGVIAKTEPAQNIVDRLYDEYQAACQIPAF</sequence>
<evidence type="ECO:0000313" key="6">
    <source>
        <dbReference type="EMBL" id="PHZ85400.1"/>
    </source>
</evidence>
<dbReference type="GO" id="GO:0018580">
    <property type="term" value="F:nitronate monooxygenase activity"/>
    <property type="evidence" value="ECO:0007669"/>
    <property type="project" value="InterPro"/>
</dbReference>
<keyword evidence="2" id="KW-0285">Flavoprotein</keyword>
<protein>
    <submittedName>
        <fullName evidence="6">Nitronate monooxygenase</fullName>
    </submittedName>
</protein>
<dbReference type="OrthoDB" id="9778912at2"/>
<dbReference type="EMBL" id="PDEM01000016">
    <property type="protein sequence ID" value="PHZ85400.1"/>
    <property type="molecule type" value="Genomic_DNA"/>
</dbReference>
<comment type="similarity">
    <text evidence="1">Belongs to the nitronate monooxygenase family. NMO class I subfamily.</text>
</comment>